<dbReference type="InterPro" id="IPR049704">
    <property type="entry name" value="Aminotrans_3_PPA_site"/>
</dbReference>
<evidence type="ECO:0000256" key="8">
    <source>
        <dbReference type="ARBA" id="ARBA00022679"/>
    </source>
</evidence>
<evidence type="ECO:0000256" key="5">
    <source>
        <dbReference type="ARBA" id="ARBA00012876"/>
    </source>
</evidence>
<evidence type="ECO:0000256" key="12">
    <source>
        <dbReference type="ARBA" id="ARBA00030857"/>
    </source>
</evidence>
<dbReference type="SUPFAM" id="SSF53383">
    <property type="entry name" value="PLP-dependent transferases"/>
    <property type="match status" value="1"/>
</dbReference>
<dbReference type="Gene3D" id="3.90.1150.10">
    <property type="entry name" value="Aspartate Aminotransferase, domain 1"/>
    <property type="match status" value="1"/>
</dbReference>
<dbReference type="EC" id="2.6.1.19" evidence="6"/>
<dbReference type="Pfam" id="PF00202">
    <property type="entry name" value="Aminotran_3"/>
    <property type="match status" value="1"/>
</dbReference>
<sequence length="465" mass="48865">MTATADAINVASTLPEQRRILKTAIPGPESVAREAERRANVTDGLGVTLPIFVEQMAGGIIVDVDGNQLVDLASGIAVTSVGSSHPRVVAAVQEQVAKFTHTCFMVTEYDGYVQVARRLNELTPGDFDKRTLLVSTGAEAVENAIKIARTYTGRQAVVTFDHAYHGRTLLTMTMTAKHAPYKRGFGPYAPEIYRVPAADPYRWVGDEQNVAEEAFDRFAEVITTQLGADHVAAVIAEPVIGEGGFIVHAPGFLKRVQDFCRANGIVFIADEIQCGLGRTGDMFASTFEGTEPDLITTAKALGGGLPISAVTGRKEIMDSVPAGGLGGTYAGSPVACAAAVAALDVIVEEDLPRKAKAIEAIVLPRLQELKSTGIVGDVRGRGAMLALEFVRPGGKTPAPEFAGAIAKACHDQGVLVLVCGTFGNVIRLLPPLVIGEELLTDGVDVLASAVRAVAANPPSVSGKSR</sequence>
<keyword evidence="9 16" id="KW-0663">Pyridoxal phosphate</keyword>
<evidence type="ECO:0000256" key="1">
    <source>
        <dbReference type="ARBA" id="ARBA00001750"/>
    </source>
</evidence>
<keyword evidence="7 17" id="KW-0032">Aminotransferase</keyword>
<keyword evidence="18" id="KW-1185">Reference proteome</keyword>
<dbReference type="InterPro" id="IPR050103">
    <property type="entry name" value="Class-III_PLP-dep_AT"/>
</dbReference>
<evidence type="ECO:0000256" key="3">
    <source>
        <dbReference type="ARBA" id="ARBA00005176"/>
    </source>
</evidence>
<dbReference type="InterPro" id="IPR005814">
    <property type="entry name" value="Aminotrans_3"/>
</dbReference>
<evidence type="ECO:0000256" key="13">
    <source>
        <dbReference type="ARBA" id="ARBA00031787"/>
    </source>
</evidence>
<dbReference type="NCBIfam" id="NF004714">
    <property type="entry name" value="PRK06058.1"/>
    <property type="match status" value="1"/>
</dbReference>
<evidence type="ECO:0000256" key="14">
    <source>
        <dbReference type="ARBA" id="ARBA00048021"/>
    </source>
</evidence>
<evidence type="ECO:0000256" key="9">
    <source>
        <dbReference type="ARBA" id="ARBA00022898"/>
    </source>
</evidence>
<evidence type="ECO:0000256" key="10">
    <source>
        <dbReference type="ARBA" id="ARBA00029760"/>
    </source>
</evidence>
<dbReference type="RefSeq" id="WP_269445521.1">
    <property type="nucleotide sequence ID" value="NZ_CP097463.1"/>
</dbReference>
<dbReference type="Gene3D" id="3.40.640.10">
    <property type="entry name" value="Type I PLP-dependent aspartate aminotransferase-like (Major domain)"/>
    <property type="match status" value="1"/>
</dbReference>
<dbReference type="InterPro" id="IPR004632">
    <property type="entry name" value="4NH2But_aminotransferase_bac"/>
</dbReference>
<reference evidence="17" key="1">
    <citation type="submission" date="2022-05" db="EMBL/GenBank/DDBJ databases">
        <title>Jatrophihabitans sp. SB3-54 whole genome sequence.</title>
        <authorList>
            <person name="Suh M.K."/>
            <person name="Eom M.K."/>
            <person name="Kim J.S."/>
            <person name="Kim H.S."/>
            <person name="Do H.E."/>
            <person name="Shin Y.K."/>
            <person name="Lee J.-S."/>
        </authorList>
    </citation>
    <scope>NUCLEOTIDE SEQUENCE</scope>
    <source>
        <strain evidence="17">SB3-54</strain>
    </source>
</reference>
<protein>
    <recommendedName>
        <fullName evidence="12">(S)-3-amino-2-methylpropionate transaminase</fullName>
        <ecNumber evidence="6">2.6.1.19</ecNumber>
        <ecNumber evidence="5">2.6.1.22</ecNumber>
    </recommendedName>
    <alternativeName>
        <fullName evidence="13">GABA aminotransferase</fullName>
    </alternativeName>
    <alternativeName>
        <fullName evidence="11">Gamma-amino-N-butyrate transaminase</fullName>
    </alternativeName>
    <alternativeName>
        <fullName evidence="15">Glutamate:succinic semialdehyde transaminase</fullName>
    </alternativeName>
    <alternativeName>
        <fullName evidence="10">L-AIBAT</fullName>
    </alternativeName>
</protein>
<evidence type="ECO:0000313" key="17">
    <source>
        <dbReference type="EMBL" id="WAX58981.1"/>
    </source>
</evidence>
<dbReference type="GO" id="GO:0034386">
    <property type="term" value="F:4-aminobutyrate:2-oxoglutarate transaminase activity"/>
    <property type="evidence" value="ECO:0007669"/>
    <property type="project" value="UniProtKB-EC"/>
</dbReference>
<dbReference type="InterPro" id="IPR015421">
    <property type="entry name" value="PyrdxlP-dep_Trfase_major"/>
</dbReference>
<dbReference type="EC" id="2.6.1.22" evidence="5"/>
<evidence type="ECO:0000256" key="16">
    <source>
        <dbReference type="RuleBase" id="RU003560"/>
    </source>
</evidence>
<dbReference type="PANTHER" id="PTHR11986">
    <property type="entry name" value="AMINOTRANSFERASE CLASS III"/>
    <property type="match status" value="1"/>
</dbReference>
<dbReference type="PANTHER" id="PTHR11986:SF79">
    <property type="entry name" value="ACETYLORNITHINE AMINOTRANSFERASE, MITOCHONDRIAL"/>
    <property type="match status" value="1"/>
</dbReference>
<comment type="similarity">
    <text evidence="4 16">Belongs to the class-III pyridoxal-phosphate-dependent aminotransferase family.</text>
</comment>
<comment type="catalytic activity">
    <reaction evidence="1">
        <text>(S)-3-amino-2-methylpropanoate + 2-oxoglutarate = 2-methyl-3-oxopropanoate + L-glutamate</text>
        <dbReference type="Rhea" id="RHEA:13993"/>
        <dbReference type="ChEBI" id="CHEBI:16810"/>
        <dbReference type="ChEBI" id="CHEBI:29985"/>
        <dbReference type="ChEBI" id="CHEBI:57700"/>
        <dbReference type="ChEBI" id="CHEBI:58655"/>
        <dbReference type="EC" id="2.6.1.22"/>
    </reaction>
</comment>
<accession>A0ABY7K6T4</accession>
<evidence type="ECO:0000256" key="2">
    <source>
        <dbReference type="ARBA" id="ARBA00001933"/>
    </source>
</evidence>
<dbReference type="PIRSF" id="PIRSF000521">
    <property type="entry name" value="Transaminase_4ab_Lys_Orn"/>
    <property type="match status" value="1"/>
</dbReference>
<gene>
    <name evidence="17" type="primary">gabT</name>
    <name evidence="17" type="ORF">M6B22_09540</name>
</gene>
<dbReference type="InterPro" id="IPR015424">
    <property type="entry name" value="PyrdxlP-dep_Trfase"/>
</dbReference>
<evidence type="ECO:0000256" key="15">
    <source>
        <dbReference type="ARBA" id="ARBA00050054"/>
    </source>
</evidence>
<dbReference type="EMBL" id="CP097463">
    <property type="protein sequence ID" value="WAX58981.1"/>
    <property type="molecule type" value="Genomic_DNA"/>
</dbReference>
<keyword evidence="8 17" id="KW-0808">Transferase</keyword>
<comment type="cofactor">
    <cofactor evidence="2">
        <name>pyridoxal 5'-phosphate</name>
        <dbReference type="ChEBI" id="CHEBI:597326"/>
    </cofactor>
</comment>
<dbReference type="CDD" id="cd00610">
    <property type="entry name" value="OAT_like"/>
    <property type="match status" value="1"/>
</dbReference>
<name>A0ABY7K6T4_9ACTN</name>
<dbReference type="InterPro" id="IPR015422">
    <property type="entry name" value="PyrdxlP-dep_Trfase_small"/>
</dbReference>
<proteinExistence type="inferred from homology"/>
<dbReference type="NCBIfam" id="TIGR00700">
    <property type="entry name" value="GABAtrnsam"/>
    <property type="match status" value="1"/>
</dbReference>
<comment type="catalytic activity">
    <reaction evidence="14">
        <text>4-aminobutanoate + 2-oxoglutarate = succinate semialdehyde + L-glutamate</text>
        <dbReference type="Rhea" id="RHEA:23352"/>
        <dbReference type="ChEBI" id="CHEBI:16810"/>
        <dbReference type="ChEBI" id="CHEBI:29985"/>
        <dbReference type="ChEBI" id="CHEBI:57706"/>
        <dbReference type="ChEBI" id="CHEBI:59888"/>
        <dbReference type="EC" id="2.6.1.19"/>
    </reaction>
</comment>
<dbReference type="PROSITE" id="PS00600">
    <property type="entry name" value="AA_TRANSFER_CLASS_3"/>
    <property type="match status" value="1"/>
</dbReference>
<evidence type="ECO:0000256" key="7">
    <source>
        <dbReference type="ARBA" id="ARBA00022576"/>
    </source>
</evidence>
<evidence type="ECO:0000256" key="6">
    <source>
        <dbReference type="ARBA" id="ARBA00012912"/>
    </source>
</evidence>
<evidence type="ECO:0000256" key="4">
    <source>
        <dbReference type="ARBA" id="ARBA00008954"/>
    </source>
</evidence>
<evidence type="ECO:0000313" key="18">
    <source>
        <dbReference type="Proteomes" id="UP001164693"/>
    </source>
</evidence>
<organism evidence="17 18">
    <name type="scientific">Jatrophihabitans cynanchi</name>
    <dbReference type="NCBI Taxonomy" id="2944128"/>
    <lineage>
        <taxon>Bacteria</taxon>
        <taxon>Bacillati</taxon>
        <taxon>Actinomycetota</taxon>
        <taxon>Actinomycetes</taxon>
        <taxon>Jatrophihabitantales</taxon>
        <taxon>Jatrophihabitantaceae</taxon>
        <taxon>Jatrophihabitans</taxon>
    </lineage>
</organism>
<comment type="pathway">
    <text evidence="3">Amino-acid degradation; 4-aminobutanoate degradation.</text>
</comment>
<dbReference type="Proteomes" id="UP001164693">
    <property type="component" value="Chromosome"/>
</dbReference>
<evidence type="ECO:0000256" key="11">
    <source>
        <dbReference type="ARBA" id="ARBA00030204"/>
    </source>
</evidence>